<dbReference type="InterPro" id="IPR013783">
    <property type="entry name" value="Ig-like_fold"/>
</dbReference>
<dbReference type="Pfam" id="PF07495">
    <property type="entry name" value="Y_Y_Y"/>
    <property type="match status" value="1"/>
</dbReference>
<evidence type="ECO:0000256" key="2">
    <source>
        <dbReference type="SAM" id="Coils"/>
    </source>
</evidence>
<evidence type="ECO:0000256" key="4">
    <source>
        <dbReference type="SAM" id="SignalP"/>
    </source>
</evidence>
<dbReference type="OrthoDB" id="1090267at2"/>
<feature type="domain" description="Two component regulator three Y" evidence="5">
    <location>
        <begin position="669"/>
        <end position="729"/>
    </location>
</feature>
<protein>
    <submittedName>
        <fullName evidence="6">LuxR family transcriptional regulator</fullName>
    </submittedName>
</protein>
<keyword evidence="3" id="KW-0472">Membrane</keyword>
<sequence length="938" mass="107580">MPSKYLITGLLFLFSCLTFQVNAQEIPPVNRYSPAQYKAGNQNWMIDQDENGWMYFANNDGLLTYNGAQWSTYPSPNNSIMRSVKVIDDKIFTGCYMEFGYWETQTDGQLAYTSLSDSYKDLLIEDEQFWNIAVQEDFILFQSLNRILSYNTKDQSIQAVTDGFSITKMIKLDNDIFFHAMGEGLMKLEQGRAIPVITDPVIKNSRIAQIIKRGDTLFILTQQNGIYNWDKVNGIEKVIIPEVGNEPGIYSAKRLQNGMIALGTIAQGTIILNNDLEVSLHLDQSTGLSNNTVLSLFEDERGNLWTAMDNGINCINLPAPFKRYIEPNGKLGTVYTSIKVNDILYLGTNQGLFYQRDGENSFQLIEGTKSQVWALFYYDNTLFCGHDSGSFIIEGTKAVKISQVPGTWDFRSVPGQPNRIIQGNYNGFHLLEKSNDTWNYSRPITGFTISSKHFEITDDLKIFMSHEYKGLYKLDLDATLTKVIKAEKLTEPAKGKNSGLTKFDHDIYYANQEGIYKFCPDAENGFEKSDLLSNLFNNGQYVSGKMINDRFGRLWLFTRENLIQISDGALTESPQIKKIPIPYEEIRAIGGYEHINALDQNQYLIASKDGYVVFNTSITDSGQYSIGLTEVSRSTRDQTASFGMHLNNPSPLPYKSNQISFSYAIPGYKKYADNQYQYMLSGIHKEWSSWSTQPNVKFENLPFGNYTFKVRGKIGNQMTGNTAEYQFRILPPWYFSRIAIACYLILLVLLGFLINQQYKRHYQLKQEGLLKKAEEKHRLEQLEKEQELTKLRNEKLRQDVSSKSRELAASTMNIIKKNEFLIEIRDNLKNLNGNPEKKVRSIITSINKDINEEDNWNLFKDAFNNADKDFLKKVKDRHPNLTSNDLRLCAYLRLNLSSKEIAPLLNISARSVEIKRYRLRKKMDLAHEERLTEYILSI</sequence>
<comment type="caution">
    <text evidence="6">The sequence shown here is derived from an EMBL/GenBank/DDBJ whole genome shotgun (WGS) entry which is preliminary data.</text>
</comment>
<dbReference type="InterPro" id="IPR016032">
    <property type="entry name" value="Sig_transdc_resp-reg_C-effctor"/>
</dbReference>
<dbReference type="PANTHER" id="PTHR43547">
    <property type="entry name" value="TWO-COMPONENT HISTIDINE KINASE"/>
    <property type="match status" value="1"/>
</dbReference>
<dbReference type="GO" id="GO:0003677">
    <property type="term" value="F:DNA binding"/>
    <property type="evidence" value="ECO:0007669"/>
    <property type="project" value="InterPro"/>
</dbReference>
<keyword evidence="1" id="KW-0597">Phosphoprotein</keyword>
<dbReference type="RefSeq" id="WP_136335214.1">
    <property type="nucleotide sequence ID" value="NZ_QXMP01000002.1"/>
</dbReference>
<keyword evidence="3" id="KW-1133">Transmembrane helix</keyword>
<accession>A0A4S3M3I5</accession>
<name>A0A4S3M3I5_9FLAO</name>
<evidence type="ECO:0000313" key="6">
    <source>
        <dbReference type="EMBL" id="THD69724.1"/>
    </source>
</evidence>
<dbReference type="Pfam" id="PF07494">
    <property type="entry name" value="Reg_prop"/>
    <property type="match status" value="1"/>
</dbReference>
<evidence type="ECO:0000313" key="7">
    <source>
        <dbReference type="Proteomes" id="UP000305939"/>
    </source>
</evidence>
<dbReference type="AlphaFoldDB" id="A0A4S3M3I5"/>
<dbReference type="SUPFAM" id="SSF46894">
    <property type="entry name" value="C-terminal effector domain of the bipartite response regulators"/>
    <property type="match status" value="1"/>
</dbReference>
<dbReference type="InterPro" id="IPR011123">
    <property type="entry name" value="Y_Y_Y"/>
</dbReference>
<dbReference type="GO" id="GO:0006355">
    <property type="term" value="P:regulation of DNA-templated transcription"/>
    <property type="evidence" value="ECO:0007669"/>
    <property type="project" value="InterPro"/>
</dbReference>
<dbReference type="PANTHER" id="PTHR43547:SF2">
    <property type="entry name" value="HYBRID SIGNAL TRANSDUCTION HISTIDINE KINASE C"/>
    <property type="match status" value="1"/>
</dbReference>
<proteinExistence type="predicted"/>
<keyword evidence="3" id="KW-0812">Transmembrane</keyword>
<dbReference type="EMBL" id="SSMC01000001">
    <property type="protein sequence ID" value="THD69724.1"/>
    <property type="molecule type" value="Genomic_DNA"/>
</dbReference>
<keyword evidence="4" id="KW-0732">Signal</keyword>
<reference evidence="6 7" key="1">
    <citation type="submission" date="2019-04" db="EMBL/GenBank/DDBJ databases">
        <title>Draft genome sequence of Robertkochia marina CC-AMO-30D.</title>
        <authorList>
            <person name="Hameed A."/>
            <person name="Lin S.-Y."/>
            <person name="Shahina M."/>
            <person name="Lai W.-A."/>
            <person name="Young C.-C."/>
        </authorList>
    </citation>
    <scope>NUCLEOTIDE SEQUENCE [LARGE SCALE GENOMIC DNA]</scope>
    <source>
        <strain evidence="6 7">CC-AMO-30D</strain>
    </source>
</reference>
<dbReference type="PROSITE" id="PS51257">
    <property type="entry name" value="PROKAR_LIPOPROTEIN"/>
    <property type="match status" value="1"/>
</dbReference>
<dbReference type="GO" id="GO:0000155">
    <property type="term" value="F:phosphorelay sensor kinase activity"/>
    <property type="evidence" value="ECO:0007669"/>
    <property type="project" value="TreeGrafter"/>
</dbReference>
<organism evidence="6 7">
    <name type="scientific">Robertkochia marina</name>
    <dbReference type="NCBI Taxonomy" id="1227945"/>
    <lineage>
        <taxon>Bacteria</taxon>
        <taxon>Pseudomonadati</taxon>
        <taxon>Bacteroidota</taxon>
        <taxon>Flavobacteriia</taxon>
        <taxon>Flavobacteriales</taxon>
        <taxon>Flavobacteriaceae</taxon>
        <taxon>Robertkochia</taxon>
    </lineage>
</organism>
<feature type="signal peptide" evidence="4">
    <location>
        <begin position="1"/>
        <end position="23"/>
    </location>
</feature>
<dbReference type="Gene3D" id="1.10.10.10">
    <property type="entry name" value="Winged helix-like DNA-binding domain superfamily/Winged helix DNA-binding domain"/>
    <property type="match status" value="1"/>
</dbReference>
<evidence type="ECO:0000256" key="3">
    <source>
        <dbReference type="SAM" id="Phobius"/>
    </source>
</evidence>
<gene>
    <name evidence="6" type="ORF">E7Z59_05190</name>
</gene>
<feature type="chain" id="PRO_5020476297" evidence="4">
    <location>
        <begin position="24"/>
        <end position="938"/>
    </location>
</feature>
<dbReference type="Gene3D" id="2.60.40.10">
    <property type="entry name" value="Immunoglobulins"/>
    <property type="match status" value="1"/>
</dbReference>
<keyword evidence="2" id="KW-0175">Coiled coil</keyword>
<keyword evidence="7" id="KW-1185">Reference proteome</keyword>
<dbReference type="InterPro" id="IPR011110">
    <property type="entry name" value="Reg_prop"/>
</dbReference>
<feature type="transmembrane region" description="Helical" evidence="3">
    <location>
        <begin position="733"/>
        <end position="754"/>
    </location>
</feature>
<dbReference type="Proteomes" id="UP000305939">
    <property type="component" value="Unassembled WGS sequence"/>
</dbReference>
<evidence type="ECO:0000259" key="5">
    <source>
        <dbReference type="Pfam" id="PF07495"/>
    </source>
</evidence>
<dbReference type="InterPro" id="IPR015943">
    <property type="entry name" value="WD40/YVTN_repeat-like_dom_sf"/>
</dbReference>
<feature type="coiled-coil region" evidence="2">
    <location>
        <begin position="765"/>
        <end position="799"/>
    </location>
</feature>
<dbReference type="InterPro" id="IPR036388">
    <property type="entry name" value="WH-like_DNA-bd_sf"/>
</dbReference>
<dbReference type="Gene3D" id="2.130.10.10">
    <property type="entry name" value="YVTN repeat-like/Quinoprotein amine dehydrogenase"/>
    <property type="match status" value="1"/>
</dbReference>
<evidence type="ECO:0000256" key="1">
    <source>
        <dbReference type="ARBA" id="ARBA00022553"/>
    </source>
</evidence>